<comment type="caution">
    <text evidence="2">The sequence shown here is derived from an EMBL/GenBank/DDBJ whole genome shotgun (WGS) entry which is preliminary data.</text>
</comment>
<sequence>QRLYEKYVPANVREYIDERDEEEVKPEKPKKTAKTTAAAGSVPTTQNEN</sequence>
<keyword evidence="3" id="KW-1185">Reference proteome</keyword>
<dbReference type="EMBL" id="QKMR01000035">
    <property type="protein sequence ID" value="PYG84287.1"/>
    <property type="molecule type" value="Genomic_DNA"/>
</dbReference>
<evidence type="ECO:0000313" key="3">
    <source>
        <dbReference type="Proteomes" id="UP000248132"/>
    </source>
</evidence>
<gene>
    <name evidence="2" type="ORF">LY28_03682</name>
</gene>
<protein>
    <submittedName>
        <fullName evidence="2">Uncharacterized protein</fullName>
    </submittedName>
</protein>
<organism evidence="2 3">
    <name type="scientific">Ruminiclostridium sufflavum DSM 19573</name>
    <dbReference type="NCBI Taxonomy" id="1121337"/>
    <lineage>
        <taxon>Bacteria</taxon>
        <taxon>Bacillati</taxon>
        <taxon>Bacillota</taxon>
        <taxon>Clostridia</taxon>
        <taxon>Eubacteriales</taxon>
        <taxon>Oscillospiraceae</taxon>
        <taxon>Ruminiclostridium</taxon>
    </lineage>
</organism>
<evidence type="ECO:0000313" key="2">
    <source>
        <dbReference type="EMBL" id="PYG84287.1"/>
    </source>
</evidence>
<reference evidence="2 3" key="1">
    <citation type="submission" date="2018-06" db="EMBL/GenBank/DDBJ databases">
        <title>Genomic Encyclopedia of Type Strains, Phase I: the one thousand microbial genomes (KMG-I) project.</title>
        <authorList>
            <person name="Kyrpides N."/>
        </authorList>
    </citation>
    <scope>NUCLEOTIDE SEQUENCE [LARGE SCALE GENOMIC DNA]</scope>
    <source>
        <strain evidence="2 3">DSM 19573</strain>
    </source>
</reference>
<dbReference type="Proteomes" id="UP000248132">
    <property type="component" value="Unassembled WGS sequence"/>
</dbReference>
<feature type="region of interest" description="Disordered" evidence="1">
    <location>
        <begin position="17"/>
        <end position="49"/>
    </location>
</feature>
<name>A0A318XFQ0_9FIRM</name>
<proteinExistence type="predicted"/>
<evidence type="ECO:0000256" key="1">
    <source>
        <dbReference type="SAM" id="MobiDB-lite"/>
    </source>
</evidence>
<accession>A0A318XFQ0</accession>
<feature type="non-terminal residue" evidence="2">
    <location>
        <position position="1"/>
    </location>
</feature>
<dbReference type="AlphaFoldDB" id="A0A318XFQ0"/>